<dbReference type="RefSeq" id="WP_247451997.1">
    <property type="nucleotide sequence ID" value="NZ_CP095552.1"/>
</dbReference>
<accession>A0ABT6BRP6</accession>
<evidence type="ECO:0000313" key="2">
    <source>
        <dbReference type="Proteomes" id="UP001152308"/>
    </source>
</evidence>
<keyword evidence="2" id="KW-1185">Reference proteome</keyword>
<dbReference type="EMBL" id="JAKJLQ010000003">
    <property type="protein sequence ID" value="MDF6100551.1"/>
    <property type="molecule type" value="Genomic_DNA"/>
</dbReference>
<evidence type="ECO:0008006" key="3">
    <source>
        <dbReference type="Google" id="ProtNLM"/>
    </source>
</evidence>
<dbReference type="Proteomes" id="UP001152308">
    <property type="component" value="Unassembled WGS sequence"/>
</dbReference>
<organism evidence="1 2">
    <name type="scientific">Gordonia hongkongensis</name>
    <dbReference type="NCBI Taxonomy" id="1701090"/>
    <lineage>
        <taxon>Bacteria</taxon>
        <taxon>Bacillati</taxon>
        <taxon>Actinomycetota</taxon>
        <taxon>Actinomycetes</taxon>
        <taxon>Mycobacteriales</taxon>
        <taxon>Gordoniaceae</taxon>
        <taxon>Gordonia</taxon>
    </lineage>
</organism>
<dbReference type="Gene3D" id="3.90.1200.10">
    <property type="match status" value="1"/>
</dbReference>
<reference evidence="1" key="2">
    <citation type="submission" date="2022-01" db="EMBL/GenBank/DDBJ databases">
        <authorList>
            <person name="Sanchez-Suarez J."/>
            <person name="Villamil L."/>
            <person name="Diaz L.E."/>
        </authorList>
    </citation>
    <scope>NUCLEOTIDE SEQUENCE</scope>
    <source>
        <strain evidence="1">EUFUS-Z928</strain>
    </source>
</reference>
<reference evidence="1" key="1">
    <citation type="journal article" date="2022" name="Data Brief">
        <title>Draft genome sequence data of Gordonia hongkongensis strain EUFUS-Z928 isolated from the octocoral Eunicea fusca.</title>
        <authorList>
            <person name="Sanchez-Suarez J."/>
            <person name="Diaz L."/>
            <person name="Melo-Bolivar J."/>
            <person name="Villamil L."/>
        </authorList>
    </citation>
    <scope>NUCLEOTIDE SEQUENCE</scope>
    <source>
        <strain evidence="1">EUFUS-Z928</strain>
    </source>
</reference>
<dbReference type="InterPro" id="IPR011009">
    <property type="entry name" value="Kinase-like_dom_sf"/>
</dbReference>
<name>A0ABT6BRP6_9ACTN</name>
<protein>
    <recommendedName>
        <fullName evidence="3">Aminoglycoside phosphotransferase domain-containing protein</fullName>
    </recommendedName>
</protein>
<evidence type="ECO:0000313" key="1">
    <source>
        <dbReference type="EMBL" id="MDF6100551.1"/>
    </source>
</evidence>
<dbReference type="SUPFAM" id="SSF56112">
    <property type="entry name" value="Protein kinase-like (PK-like)"/>
    <property type="match status" value="1"/>
</dbReference>
<gene>
    <name evidence="1" type="ORF">L2299_05745</name>
</gene>
<comment type="caution">
    <text evidence="1">The sequence shown here is derived from an EMBL/GenBank/DDBJ whole genome shotgun (WGS) entry which is preliminary data.</text>
</comment>
<sequence length="397" mass="43132">MTVITESRITSVVRAAEALLSHRAGSAVVLDDPEDLGGSGRTTVVRVRVAQNPLSLDRSLVIKALPEHEDPQAFHREIASYKYATALPNESRPGPQLIASDTDLRIMVLSDLGHGRTMLEYLAGVDPVETSRAVSAWGQALGRMHAATVGGEGDFLALLRRGPSGMQGRDILRDEALRSIDSVVGHAAALDVEVPEQVVESLRTAATLFDEGDHRAFSPSDVGPENILLNDDGVQFMDYEWGGFRDATLDIAYALVTITAQLPPRTTARATDLEVSMVDAWRSEVHSIWPALAHEREMQRKVLLARQLWVWLSTVWMLPSDPLAPTGPDADVEATDFEPADVTAAGFTHDWALHTNDPRVIVSRWTDLAAAAGRAGDEEIAVFATAMGVALQRIWLA</sequence>
<proteinExistence type="predicted"/>